<dbReference type="Pfam" id="PF12010">
    <property type="entry name" value="DUF3502"/>
    <property type="match status" value="1"/>
</dbReference>
<reference evidence="4 5" key="1">
    <citation type="submission" date="2019-07" db="EMBL/GenBank/DDBJ databases">
        <title>Genomic Encyclopedia of Type Strains, Phase III (KMG-III): the genomes of soil and plant-associated and newly described type strains.</title>
        <authorList>
            <person name="Whitman W."/>
        </authorList>
    </citation>
    <scope>NUCLEOTIDE SEQUENCE [LARGE SCALE GENOMIC DNA]</scope>
    <source>
        <strain evidence="4 5">BL24</strain>
    </source>
</reference>
<keyword evidence="5" id="KW-1185">Reference proteome</keyword>
<keyword evidence="2" id="KW-0732">Signal</keyword>
<dbReference type="OrthoDB" id="1988587at2"/>
<feature type="domain" description="DUF3502" evidence="3">
    <location>
        <begin position="461"/>
        <end position="527"/>
    </location>
</feature>
<sequence length="531" mass="59176">MKDRTRLKKKAWLGVMLLLLISMLVSACSGNSGNGNQEESASPPAAETTEPSANASPEGIDTSEPVTLKMVLLGSKPTDTDDVYAEVNKILKEKINATIELRYLDWNEYNQKYPLLFAANEDFDLIFASSWAFYQPTARKDGFLELTEDMLKTYAPATWAQQDPLGWEQAKVDGKIYMVPSDYFESGHGMVILRGDLREKYNLPEVKSQADFVKFLSTVAKNEKGMTAFGGPSTSLNGVALPIMFNDLERVFVHGSAPLVYDMKSEHPKLYNYLDDSKYIEKLNTLYDMAQQGIWPKDAIVSKTDWAAAFKEGKTAAHHGNLLTLAATMEAITLAHPEWKPEVIDLVPDAKRIRAPFHSNGIGIHATSKHPERALMALDLLRHDKELFDLTTYGIKGKHWEPVGDGKYRSLPGSTGYPPDGACPWGWRTQGMYRQLEGAAGDLLASTYDKWKKNNIVDLKLATFVLDDANIKNELAALANVQKTYLLPIYHGLVKPEDGIPEVQEKLKQAGIDKVQAEMQKQIDAFVQSNP</sequence>
<dbReference type="EMBL" id="VNHS01000003">
    <property type="protein sequence ID" value="TYP76633.1"/>
    <property type="molecule type" value="Genomic_DNA"/>
</dbReference>
<evidence type="ECO:0000256" key="2">
    <source>
        <dbReference type="SAM" id="SignalP"/>
    </source>
</evidence>
<proteinExistence type="predicted"/>
<comment type="caution">
    <text evidence="4">The sequence shown here is derived from an EMBL/GenBank/DDBJ whole genome shotgun (WGS) entry which is preliminary data.</text>
</comment>
<evidence type="ECO:0000259" key="3">
    <source>
        <dbReference type="Pfam" id="PF12010"/>
    </source>
</evidence>
<dbReference type="InterPro" id="IPR022627">
    <property type="entry name" value="DUF3502"/>
</dbReference>
<dbReference type="PROSITE" id="PS51257">
    <property type="entry name" value="PROKAR_LIPOPROTEIN"/>
    <property type="match status" value="1"/>
</dbReference>
<dbReference type="SUPFAM" id="SSF53850">
    <property type="entry name" value="Periplasmic binding protein-like II"/>
    <property type="match status" value="1"/>
</dbReference>
<dbReference type="Gene3D" id="3.40.190.10">
    <property type="entry name" value="Periplasmic binding protein-like II"/>
    <property type="match status" value="1"/>
</dbReference>
<organism evidence="4 5">
    <name type="scientific">Paenibacillus methanolicus</name>
    <dbReference type="NCBI Taxonomy" id="582686"/>
    <lineage>
        <taxon>Bacteria</taxon>
        <taxon>Bacillati</taxon>
        <taxon>Bacillota</taxon>
        <taxon>Bacilli</taxon>
        <taxon>Bacillales</taxon>
        <taxon>Paenibacillaceae</taxon>
        <taxon>Paenibacillus</taxon>
    </lineage>
</organism>
<accession>A0A5S5CF60</accession>
<feature type="signal peptide" evidence="2">
    <location>
        <begin position="1"/>
        <end position="27"/>
    </location>
</feature>
<gene>
    <name evidence="4" type="ORF">BCM02_103295</name>
</gene>
<feature type="region of interest" description="Disordered" evidence="1">
    <location>
        <begin position="32"/>
        <end position="61"/>
    </location>
</feature>
<evidence type="ECO:0000313" key="4">
    <source>
        <dbReference type="EMBL" id="TYP76633.1"/>
    </source>
</evidence>
<protein>
    <submittedName>
        <fullName evidence="4">Putative aldouronate transport system substrate-binding protein</fullName>
    </submittedName>
</protein>
<evidence type="ECO:0000313" key="5">
    <source>
        <dbReference type="Proteomes" id="UP000323257"/>
    </source>
</evidence>
<dbReference type="AlphaFoldDB" id="A0A5S5CF60"/>
<name>A0A5S5CF60_9BACL</name>
<evidence type="ECO:0000256" key="1">
    <source>
        <dbReference type="SAM" id="MobiDB-lite"/>
    </source>
</evidence>
<dbReference type="Proteomes" id="UP000323257">
    <property type="component" value="Unassembled WGS sequence"/>
</dbReference>
<dbReference type="RefSeq" id="WP_148929029.1">
    <property type="nucleotide sequence ID" value="NZ_VNHS01000003.1"/>
</dbReference>
<feature type="chain" id="PRO_5038414301" evidence="2">
    <location>
        <begin position="28"/>
        <end position="531"/>
    </location>
</feature>